<name>A0A6I7TG00_9BACI</name>
<dbReference type="Proteomes" id="UP001216709">
    <property type="component" value="Unassembled WGS sequence"/>
</dbReference>
<dbReference type="RefSeq" id="WP_020451158.1">
    <property type="nucleotide sequence ID" value="NZ_AP023088.1"/>
</dbReference>
<gene>
    <name evidence="2" type="ORF">B4121_3888</name>
    <name evidence="3" type="ORF">CHCC15381_1183</name>
    <name evidence="1" type="ORF">PVN32_11475</name>
</gene>
<comment type="caution">
    <text evidence="2">The sequence shown here is derived from an EMBL/GenBank/DDBJ whole genome shotgun (WGS) entry which is preliminary data.</text>
</comment>
<reference evidence="1" key="3">
    <citation type="submission" date="2022-12" db="EMBL/GenBank/DDBJ databases">
        <title>Draft Genome Sequences of Bacillus licheniformis and Bacillus paralicheniformis strains isolated from Irish skim milk powders.</title>
        <authorList>
            <person name="Lourenco A."/>
            <person name="Li F."/>
            <person name="Geraldine D."/>
            <person name="Tobin J.T."/>
            <person name="Butler F."/>
            <person name="Jordan K."/>
            <person name="Obrien T."/>
        </authorList>
    </citation>
    <scope>NUCLEOTIDE SEQUENCE</scope>
    <source>
        <strain evidence="1">3370</strain>
    </source>
</reference>
<organism evidence="2 4">
    <name type="scientific">Bacillus paralicheniformis</name>
    <dbReference type="NCBI Taxonomy" id="1648923"/>
    <lineage>
        <taxon>Bacteria</taxon>
        <taxon>Bacillati</taxon>
        <taxon>Bacillota</taxon>
        <taxon>Bacilli</taxon>
        <taxon>Bacillales</taxon>
        <taxon>Bacillaceae</taxon>
        <taxon>Bacillus</taxon>
    </lineage>
</organism>
<proteinExistence type="predicted"/>
<protein>
    <submittedName>
        <fullName evidence="2">Uncharacterized protein</fullName>
    </submittedName>
</protein>
<evidence type="ECO:0000313" key="4">
    <source>
        <dbReference type="Proteomes" id="UP000185604"/>
    </source>
</evidence>
<keyword evidence="5" id="KW-1185">Reference proteome</keyword>
<reference evidence="2 4" key="1">
    <citation type="journal article" date="2016" name="Front. Microbiol.">
        <title>High-Level Heat Resistance of Spores of Bacillus amyloliquefaciens and Bacillus licheniformis Results from the Presence of a spoVA Operon in a Tn1546 Transposon.</title>
        <authorList>
            <person name="Berendsen E.M."/>
            <person name="Koning R.A."/>
            <person name="Boekhorst J."/>
            <person name="de Jong A."/>
            <person name="Kuipers O.P."/>
            <person name="Wells-Bennik M.H."/>
        </authorList>
    </citation>
    <scope>NUCLEOTIDE SEQUENCE [LARGE SCALE GENOMIC DNA]</scope>
    <source>
        <strain evidence="2 4">B4121</strain>
    </source>
</reference>
<dbReference type="GeneID" id="56674021"/>
<evidence type="ECO:0000313" key="3">
    <source>
        <dbReference type="EMBL" id="TWL32961.1"/>
    </source>
</evidence>
<reference evidence="3 5" key="2">
    <citation type="submission" date="2019-06" db="EMBL/GenBank/DDBJ databases">
        <title>Genome sequence analysis of &gt;100 Bacillus licheniformis strains suggests intrinsic resistance to this species.</title>
        <authorList>
            <person name="Wels M."/>
            <person name="Siezen R.J."/>
            <person name="Johansen E."/>
            <person name="Stuer-Lauridsen B."/>
            <person name="Bjerre K."/>
            <person name="Nielsen B.K.K."/>
        </authorList>
    </citation>
    <scope>NUCLEOTIDE SEQUENCE [LARGE SCALE GENOMIC DNA]</scope>
    <source>
        <strain evidence="3 5">BAC-15381</strain>
    </source>
</reference>
<dbReference type="Proteomes" id="UP000185604">
    <property type="component" value="Unassembled WGS sequence"/>
</dbReference>
<dbReference type="EMBL" id="NILF01000069">
    <property type="protein sequence ID" value="TWL32961.1"/>
    <property type="molecule type" value="Genomic_DNA"/>
</dbReference>
<dbReference type="Proteomes" id="UP000429980">
    <property type="component" value="Unassembled WGS sequence"/>
</dbReference>
<accession>A0A6I7TG00</accession>
<dbReference type="AlphaFoldDB" id="A0A6I7TG00"/>
<evidence type="ECO:0000313" key="2">
    <source>
        <dbReference type="EMBL" id="OLF87436.1"/>
    </source>
</evidence>
<dbReference type="EMBL" id="JARAFO010000027">
    <property type="protein sequence ID" value="MDE1452791.1"/>
    <property type="molecule type" value="Genomic_DNA"/>
</dbReference>
<dbReference type="EMBL" id="LKPO01000026">
    <property type="protein sequence ID" value="OLF87436.1"/>
    <property type="molecule type" value="Genomic_DNA"/>
</dbReference>
<evidence type="ECO:0000313" key="5">
    <source>
        <dbReference type="Proteomes" id="UP000429980"/>
    </source>
</evidence>
<sequence length="48" mass="5780">MKNEKIFGIPQLKQYKKTPVKAPEFYMLLFMPHLQHPKVNFVLHRALE</sequence>
<evidence type="ECO:0000313" key="1">
    <source>
        <dbReference type="EMBL" id="MDE1452791.1"/>
    </source>
</evidence>